<evidence type="ECO:0000313" key="2">
    <source>
        <dbReference type="Proteomes" id="UP001305925"/>
    </source>
</evidence>
<accession>A0ACD5G5S6</accession>
<gene>
    <name evidence="1" type="ORF">QIA00_05115</name>
</gene>
<dbReference type="Proteomes" id="UP001305925">
    <property type="component" value="Plasmid lp36"/>
</dbReference>
<dbReference type="EMBL" id="CP179252">
    <property type="protein sequence ID" value="XOU08949.1"/>
    <property type="molecule type" value="Genomic_DNA"/>
</dbReference>
<proteinExistence type="predicted"/>
<geneLocation type="plasmid" evidence="1 2">
    <name>lp36</name>
</geneLocation>
<keyword evidence="2" id="KW-1185">Reference proteome</keyword>
<evidence type="ECO:0000313" key="1">
    <source>
        <dbReference type="EMBL" id="XOU08949.1"/>
    </source>
</evidence>
<sequence length="42" mass="4901">MCFKKQNRSVGFFTLEMPSKSIVRRLISLNAELNIIRFIVAE</sequence>
<organism evidence="1 2">
    <name type="scientific">Borreliella americana</name>
    <dbReference type="NCBI Taxonomy" id="478807"/>
    <lineage>
        <taxon>Bacteria</taxon>
        <taxon>Pseudomonadati</taxon>
        <taxon>Spirochaetota</taxon>
        <taxon>Spirochaetia</taxon>
        <taxon>Spirochaetales</taxon>
        <taxon>Borreliaceae</taxon>
        <taxon>Borreliella</taxon>
    </lineage>
</organism>
<protein>
    <submittedName>
        <fullName evidence="1">Uncharacterized protein</fullName>
    </submittedName>
</protein>
<keyword evidence="1" id="KW-0614">Plasmid</keyword>
<reference evidence="1" key="1">
    <citation type="submission" date="2024-11" db="EMBL/GenBank/DDBJ databases">
        <title>Sequencing of Borrelia variable plasmids from multiple Borrelia sensu lato isolates.</title>
        <authorList>
            <person name="Mongodin E.F."/>
            <person name="Rudenko N."/>
            <person name="Fraser C.M."/>
            <person name="Schutzer S."/>
            <person name="Luft B."/>
            <person name="Morgan R."/>
            <person name="Casjens S."/>
            <person name="Qiu W."/>
        </authorList>
    </citation>
    <scope>NUCLEOTIDE SEQUENCE</scope>
    <source>
        <strain evidence="1">SCW30h</strain>
    </source>
</reference>
<name>A0ACD5G5S6_9SPIR</name>